<name>A0ABU3S7I6_9HYPH</name>
<keyword evidence="3" id="KW-1185">Reference proteome</keyword>
<dbReference type="InterPro" id="IPR051531">
    <property type="entry name" value="N-acetyltransferase"/>
</dbReference>
<evidence type="ECO:0000259" key="1">
    <source>
        <dbReference type="PROSITE" id="PS51186"/>
    </source>
</evidence>
<dbReference type="Pfam" id="PF13302">
    <property type="entry name" value="Acetyltransf_3"/>
    <property type="match status" value="1"/>
</dbReference>
<dbReference type="PANTHER" id="PTHR43792:SF1">
    <property type="entry name" value="N-ACETYLTRANSFERASE DOMAIN-CONTAINING PROTEIN"/>
    <property type="match status" value="1"/>
</dbReference>
<dbReference type="PROSITE" id="PS51186">
    <property type="entry name" value="GNAT"/>
    <property type="match status" value="1"/>
</dbReference>
<dbReference type="RefSeq" id="WP_316018599.1">
    <property type="nucleotide sequence ID" value="NZ_JAWDID010000016.1"/>
</dbReference>
<feature type="domain" description="N-acetyltransferase" evidence="1">
    <location>
        <begin position="8"/>
        <end position="164"/>
    </location>
</feature>
<dbReference type="Gene3D" id="3.40.630.30">
    <property type="match status" value="1"/>
</dbReference>
<dbReference type="EMBL" id="JAWDID010000016">
    <property type="protein sequence ID" value="MDU0340748.1"/>
    <property type="molecule type" value="Genomic_DNA"/>
</dbReference>
<evidence type="ECO:0000313" key="3">
    <source>
        <dbReference type="Proteomes" id="UP001254257"/>
    </source>
</evidence>
<organism evidence="2 3">
    <name type="scientific">Bosea rubneri</name>
    <dbReference type="NCBI Taxonomy" id="3075434"/>
    <lineage>
        <taxon>Bacteria</taxon>
        <taxon>Pseudomonadati</taxon>
        <taxon>Pseudomonadota</taxon>
        <taxon>Alphaproteobacteria</taxon>
        <taxon>Hyphomicrobiales</taxon>
        <taxon>Boseaceae</taxon>
        <taxon>Bosea</taxon>
    </lineage>
</organism>
<reference evidence="2 3" key="1">
    <citation type="submission" date="2023-09" db="EMBL/GenBank/DDBJ databases">
        <title>Whole genome shotgun sequencing (WGS) of Bosea sp. ZW T0_25, isolated from stored onions (Allium cepa).</title>
        <authorList>
            <person name="Stoll D.A."/>
            <person name="Huch M."/>
        </authorList>
    </citation>
    <scope>NUCLEOTIDE SEQUENCE [LARGE SCALE GENOMIC DNA]</scope>
    <source>
        <strain evidence="2 3">ZW T0_25</strain>
    </source>
</reference>
<dbReference type="InterPro" id="IPR016181">
    <property type="entry name" value="Acyl_CoA_acyltransferase"/>
</dbReference>
<proteinExistence type="predicted"/>
<accession>A0ABU3S7I6</accession>
<gene>
    <name evidence="2" type="ORF">RKE40_12680</name>
</gene>
<sequence length="165" mass="18692">MDILTERLSLRPTKASDVPALFSFLGDAQAMRHTAYFATLRACRRHVAGHEWQRRRLGCAPWTVRNRSDGAIIGWGGLFEDPFDPGWGVELGYWFAPSTWGTGYASELAVASVAEARDRLRLPELRAFARPDNVGSCRVLEKAGFAIERYVPELERNLYRHALER</sequence>
<dbReference type="PANTHER" id="PTHR43792">
    <property type="entry name" value="GNAT FAMILY, PUTATIVE (AFU_ORTHOLOGUE AFUA_3G00765)-RELATED-RELATED"/>
    <property type="match status" value="1"/>
</dbReference>
<comment type="caution">
    <text evidence="2">The sequence shown here is derived from an EMBL/GenBank/DDBJ whole genome shotgun (WGS) entry which is preliminary data.</text>
</comment>
<dbReference type="SUPFAM" id="SSF55729">
    <property type="entry name" value="Acyl-CoA N-acyltransferases (Nat)"/>
    <property type="match status" value="1"/>
</dbReference>
<evidence type="ECO:0000313" key="2">
    <source>
        <dbReference type="EMBL" id="MDU0340748.1"/>
    </source>
</evidence>
<protein>
    <submittedName>
        <fullName evidence="2">GNAT family N-acetyltransferase</fullName>
    </submittedName>
</protein>
<dbReference type="Proteomes" id="UP001254257">
    <property type="component" value="Unassembled WGS sequence"/>
</dbReference>
<dbReference type="InterPro" id="IPR000182">
    <property type="entry name" value="GNAT_dom"/>
</dbReference>